<dbReference type="SUPFAM" id="SSF51735">
    <property type="entry name" value="NAD(P)-binding Rossmann-fold domains"/>
    <property type="match status" value="1"/>
</dbReference>
<dbReference type="InterPro" id="IPR002225">
    <property type="entry name" value="3Beta_OHSteriod_DH/Estase"/>
</dbReference>
<keyword evidence="2" id="KW-1133">Transmembrane helix</keyword>
<keyword evidence="5" id="KW-1185">Reference proteome</keyword>
<comment type="similarity">
    <text evidence="1">Belongs to the 3-beta-HSD family.</text>
</comment>
<dbReference type="GO" id="GO:0016616">
    <property type="term" value="F:oxidoreductase activity, acting on the CH-OH group of donors, NAD or NADP as acceptor"/>
    <property type="evidence" value="ECO:0007669"/>
    <property type="project" value="InterPro"/>
</dbReference>
<feature type="domain" description="3-beta hydroxysteroid dehydrogenase/isomerase" evidence="3">
    <location>
        <begin position="7"/>
        <end position="302"/>
    </location>
</feature>
<evidence type="ECO:0000259" key="3">
    <source>
        <dbReference type="Pfam" id="PF01073"/>
    </source>
</evidence>
<reference evidence="4" key="1">
    <citation type="submission" date="2023-11" db="EMBL/GenBank/DDBJ databases">
        <title>Genome assemblies of two species of porcelain crab, Petrolisthes cinctipes and Petrolisthes manimaculis (Anomura: Porcellanidae).</title>
        <authorList>
            <person name="Angst P."/>
        </authorList>
    </citation>
    <scope>NUCLEOTIDE SEQUENCE</scope>
    <source>
        <strain evidence="4">PB745_02</strain>
        <tissue evidence="4">Gill</tissue>
    </source>
</reference>
<evidence type="ECO:0000313" key="5">
    <source>
        <dbReference type="Proteomes" id="UP001292094"/>
    </source>
</evidence>
<organism evidence="4 5">
    <name type="scientific">Petrolisthes manimaculis</name>
    <dbReference type="NCBI Taxonomy" id="1843537"/>
    <lineage>
        <taxon>Eukaryota</taxon>
        <taxon>Metazoa</taxon>
        <taxon>Ecdysozoa</taxon>
        <taxon>Arthropoda</taxon>
        <taxon>Crustacea</taxon>
        <taxon>Multicrustacea</taxon>
        <taxon>Malacostraca</taxon>
        <taxon>Eumalacostraca</taxon>
        <taxon>Eucarida</taxon>
        <taxon>Decapoda</taxon>
        <taxon>Pleocyemata</taxon>
        <taxon>Anomura</taxon>
        <taxon>Galatheoidea</taxon>
        <taxon>Porcellanidae</taxon>
        <taxon>Petrolisthes</taxon>
    </lineage>
</organism>
<sequence length="415" mass="45738">MEEVVVAVLGGSGFLGQHVVHQLLEDSLKEHNENDKRSWKVKQIRVLDVTPYQPCIAPPSGAKAQVEYRECDVRDGKKMTQELTGVVAVFNCTAIAPNLAKEDLGCSNDYIRQVNFEGVCEMVEACKAAGVRVLVHTSNIVVIMRGVKLMEHTETHTPLPANQDLVLGQYARIRLAAEKLVLEAHDTTTSKGEKLQTVALRPPIMYGEGDISFIPEMLRLARATKNVIPSIGNPEAFMQAAYVGNVAEAHVCALRKLLSGNDNHLESCGGMPVYVTDNTPPHNLPGLVQPFLESFGIQPSQMLPYWWVSLMMLLAGLWTAMWSLLGFTDNKEASSHPIRALHRYAGTVTVTSDQVVYGTPSISSWDSERLPLAGLARHRPQSALGCDMINIPLGQTLQHQNVHRNKQMYNTVLCV</sequence>
<name>A0AAE1QGS7_9EUCA</name>
<accession>A0AAE1QGS7</accession>
<feature type="transmembrane region" description="Helical" evidence="2">
    <location>
        <begin position="305"/>
        <end position="325"/>
    </location>
</feature>
<dbReference type="PANTHER" id="PTHR43245">
    <property type="entry name" value="BIFUNCTIONAL POLYMYXIN RESISTANCE PROTEIN ARNA"/>
    <property type="match status" value="1"/>
</dbReference>
<dbReference type="EMBL" id="JAWZYT010000252">
    <property type="protein sequence ID" value="KAK4326035.1"/>
    <property type="molecule type" value="Genomic_DNA"/>
</dbReference>
<dbReference type="AlphaFoldDB" id="A0AAE1QGS7"/>
<dbReference type="Pfam" id="PF01073">
    <property type="entry name" value="3Beta_HSD"/>
    <property type="match status" value="1"/>
</dbReference>
<keyword evidence="2" id="KW-0472">Membrane</keyword>
<evidence type="ECO:0000313" key="4">
    <source>
        <dbReference type="EMBL" id="KAK4326035.1"/>
    </source>
</evidence>
<dbReference type="Gene3D" id="3.40.50.720">
    <property type="entry name" value="NAD(P)-binding Rossmann-like Domain"/>
    <property type="match status" value="1"/>
</dbReference>
<evidence type="ECO:0000256" key="1">
    <source>
        <dbReference type="ARBA" id="ARBA00009219"/>
    </source>
</evidence>
<dbReference type="Proteomes" id="UP001292094">
    <property type="component" value="Unassembled WGS sequence"/>
</dbReference>
<proteinExistence type="inferred from homology"/>
<protein>
    <recommendedName>
        <fullName evidence="3">3-beta hydroxysteroid dehydrogenase/isomerase domain-containing protein</fullName>
    </recommendedName>
</protein>
<evidence type="ECO:0000256" key="2">
    <source>
        <dbReference type="SAM" id="Phobius"/>
    </source>
</evidence>
<dbReference type="GO" id="GO:0006694">
    <property type="term" value="P:steroid biosynthetic process"/>
    <property type="evidence" value="ECO:0007669"/>
    <property type="project" value="InterPro"/>
</dbReference>
<gene>
    <name evidence="4" type="ORF">Pmani_003412</name>
</gene>
<dbReference type="InterPro" id="IPR050177">
    <property type="entry name" value="Lipid_A_modif_metabolic_enz"/>
</dbReference>
<keyword evidence="2" id="KW-0812">Transmembrane</keyword>
<dbReference type="InterPro" id="IPR036291">
    <property type="entry name" value="NAD(P)-bd_dom_sf"/>
</dbReference>
<comment type="caution">
    <text evidence="4">The sequence shown here is derived from an EMBL/GenBank/DDBJ whole genome shotgun (WGS) entry which is preliminary data.</text>
</comment>